<dbReference type="InterPro" id="IPR036388">
    <property type="entry name" value="WH-like_DNA-bd_sf"/>
</dbReference>
<reference evidence="7" key="1">
    <citation type="journal article" date="2019" name="Int. J. Syst. Evol. Microbiol.">
        <title>The Global Catalogue of Microorganisms (GCM) 10K type strain sequencing project: providing services to taxonomists for standard genome sequencing and annotation.</title>
        <authorList>
            <consortium name="The Broad Institute Genomics Platform"/>
            <consortium name="The Broad Institute Genome Sequencing Center for Infectious Disease"/>
            <person name="Wu L."/>
            <person name="Ma J."/>
        </authorList>
    </citation>
    <scope>NUCLEOTIDE SEQUENCE [LARGE SCALE GENOMIC DNA]</scope>
    <source>
        <strain evidence="7">KLKA75</strain>
    </source>
</reference>
<proteinExistence type="predicted"/>
<comment type="caution">
    <text evidence="6">The sequence shown here is derived from an EMBL/GenBank/DDBJ whole genome shotgun (WGS) entry which is preliminary data.</text>
</comment>
<dbReference type="InterPro" id="IPR036390">
    <property type="entry name" value="WH_DNA-bd_sf"/>
</dbReference>
<evidence type="ECO:0000313" key="7">
    <source>
        <dbReference type="Proteomes" id="UP001595872"/>
    </source>
</evidence>
<keyword evidence="2" id="KW-0238">DNA-binding</keyword>
<evidence type="ECO:0000256" key="4">
    <source>
        <dbReference type="SAM" id="MobiDB-lite"/>
    </source>
</evidence>
<sequence length="181" mass="20313">MVTMTAAERRARAKAEFDAYMESCPTSRLMAVLGNKWTTMLLTRLAENGTMRHAELARAVPGISAKMLTQSLRGLERDGLVARHVTHTVPVQVDYTLTVLGESLMPIVETVREWAERHMPEVDDARARYDTAHPRNGDDRARYDDDRARNDGDRARYDGDHVRFGGAGVDAGRRLPPPRGR</sequence>
<dbReference type="Proteomes" id="UP001595872">
    <property type="component" value="Unassembled WGS sequence"/>
</dbReference>
<dbReference type="PROSITE" id="PS51118">
    <property type="entry name" value="HTH_HXLR"/>
    <property type="match status" value="1"/>
</dbReference>
<dbReference type="PANTHER" id="PTHR33204">
    <property type="entry name" value="TRANSCRIPTIONAL REGULATOR, MARR FAMILY"/>
    <property type="match status" value="1"/>
</dbReference>
<dbReference type="RefSeq" id="WP_378256012.1">
    <property type="nucleotide sequence ID" value="NZ_JBHSIT010000004.1"/>
</dbReference>
<evidence type="ECO:0000313" key="6">
    <source>
        <dbReference type="EMBL" id="MFC4908930.1"/>
    </source>
</evidence>
<gene>
    <name evidence="6" type="ORF">ACFPCY_16525</name>
</gene>
<protein>
    <submittedName>
        <fullName evidence="6">Winged helix-turn-helix transcriptional regulator</fullName>
    </submittedName>
</protein>
<feature type="domain" description="HTH hxlR-type" evidence="5">
    <location>
        <begin position="24"/>
        <end position="123"/>
    </location>
</feature>
<dbReference type="PANTHER" id="PTHR33204:SF37">
    <property type="entry name" value="HTH-TYPE TRANSCRIPTIONAL REGULATOR YODB"/>
    <property type="match status" value="1"/>
</dbReference>
<evidence type="ECO:0000259" key="5">
    <source>
        <dbReference type="PROSITE" id="PS51118"/>
    </source>
</evidence>
<keyword evidence="1" id="KW-0805">Transcription regulation</keyword>
<dbReference type="SUPFAM" id="SSF46785">
    <property type="entry name" value="Winged helix' DNA-binding domain"/>
    <property type="match status" value="1"/>
</dbReference>
<feature type="compositionally biased region" description="Basic and acidic residues" evidence="4">
    <location>
        <begin position="125"/>
        <end position="163"/>
    </location>
</feature>
<accession>A0ABV9TXP1</accession>
<dbReference type="InterPro" id="IPR002577">
    <property type="entry name" value="HTH_HxlR"/>
</dbReference>
<dbReference type="EMBL" id="JBHSIT010000004">
    <property type="protein sequence ID" value="MFC4908930.1"/>
    <property type="molecule type" value="Genomic_DNA"/>
</dbReference>
<feature type="region of interest" description="Disordered" evidence="4">
    <location>
        <begin position="125"/>
        <end position="181"/>
    </location>
</feature>
<keyword evidence="3" id="KW-0804">Transcription</keyword>
<organism evidence="6 7">
    <name type="scientific">Actinomadura gamaensis</name>
    <dbReference type="NCBI Taxonomy" id="1763541"/>
    <lineage>
        <taxon>Bacteria</taxon>
        <taxon>Bacillati</taxon>
        <taxon>Actinomycetota</taxon>
        <taxon>Actinomycetes</taxon>
        <taxon>Streptosporangiales</taxon>
        <taxon>Thermomonosporaceae</taxon>
        <taxon>Actinomadura</taxon>
    </lineage>
</organism>
<evidence type="ECO:0000256" key="2">
    <source>
        <dbReference type="ARBA" id="ARBA00023125"/>
    </source>
</evidence>
<dbReference type="Pfam" id="PF01638">
    <property type="entry name" value="HxlR"/>
    <property type="match status" value="1"/>
</dbReference>
<dbReference type="Gene3D" id="1.10.10.10">
    <property type="entry name" value="Winged helix-like DNA-binding domain superfamily/Winged helix DNA-binding domain"/>
    <property type="match status" value="1"/>
</dbReference>
<keyword evidence="7" id="KW-1185">Reference proteome</keyword>
<evidence type="ECO:0000256" key="1">
    <source>
        <dbReference type="ARBA" id="ARBA00023015"/>
    </source>
</evidence>
<name>A0ABV9TXP1_9ACTN</name>
<evidence type="ECO:0000256" key="3">
    <source>
        <dbReference type="ARBA" id="ARBA00023163"/>
    </source>
</evidence>